<feature type="transmembrane region" description="Helical" evidence="9">
    <location>
        <begin position="67"/>
        <end position="90"/>
    </location>
</feature>
<proteinExistence type="predicted"/>
<organismHost>
    <name type="scientific">Papio hamadryas</name>
    <name type="common">Hamadryas baboon</name>
    <dbReference type="NCBI Taxonomy" id="9557"/>
</organismHost>
<comment type="subcellular location">
    <subcellularLocation>
        <location evidence="1">Host cytoplasm</location>
    </subcellularLocation>
    <subcellularLocation>
        <location evidence="2">Virion membrane</location>
        <topology evidence="2">Multi-pass membrane protein</topology>
    </subcellularLocation>
</comment>
<feature type="transmembrane region" description="Helical" evidence="9">
    <location>
        <begin position="41"/>
        <end position="60"/>
    </location>
</feature>
<evidence type="ECO:0000256" key="3">
    <source>
        <dbReference type="ARBA" id="ARBA00022518"/>
    </source>
</evidence>
<evidence type="ECO:0000313" key="11">
    <source>
        <dbReference type="Proteomes" id="UP000008596"/>
    </source>
</evidence>
<evidence type="ECO:0000256" key="2">
    <source>
        <dbReference type="ARBA" id="ARBA00004385"/>
    </source>
</evidence>
<accession>Q6TUV2</accession>
<keyword evidence="6 9" id="KW-1133">Transmembrane helix</keyword>
<dbReference type="GO" id="GO:0030430">
    <property type="term" value="C:host cell cytoplasm"/>
    <property type="evidence" value="ECO:0007669"/>
    <property type="project" value="UniProtKB-SubCell"/>
</dbReference>
<dbReference type="Pfam" id="PF05803">
    <property type="entry name" value="Chordopox_L2"/>
    <property type="match status" value="1"/>
</dbReference>
<evidence type="ECO:0000313" key="10">
    <source>
        <dbReference type="EMBL" id="AAR07417.1"/>
    </source>
</evidence>
<organismHost>
    <name type="scientific">Macaca</name>
    <name type="common">macaques</name>
    <dbReference type="NCBI Taxonomy" id="9539"/>
</organismHost>
<dbReference type="RefSeq" id="NP_938316.1">
    <property type="nucleotide sequence ID" value="NC_005179.1"/>
</dbReference>
<dbReference type="Proteomes" id="UP000008596">
    <property type="component" value="Segment"/>
</dbReference>
<dbReference type="GO" id="GO:0055036">
    <property type="term" value="C:virion membrane"/>
    <property type="evidence" value="ECO:0007669"/>
    <property type="project" value="UniProtKB-SubCell"/>
</dbReference>
<evidence type="ECO:0000256" key="7">
    <source>
        <dbReference type="ARBA" id="ARBA00023136"/>
    </source>
</evidence>
<keyword evidence="11" id="KW-1185">Reference proteome</keyword>
<evidence type="ECO:0000256" key="8">
    <source>
        <dbReference type="ARBA" id="ARBA00023200"/>
    </source>
</evidence>
<evidence type="ECO:0000256" key="5">
    <source>
        <dbReference type="ARBA" id="ARBA00022844"/>
    </source>
</evidence>
<keyword evidence="5" id="KW-0946">Virion</keyword>
<dbReference type="KEGG" id="vg:2943682"/>
<evidence type="ECO:0000256" key="9">
    <source>
        <dbReference type="SAM" id="Phobius"/>
    </source>
</evidence>
<dbReference type="EMBL" id="AY386371">
    <property type="protein sequence ID" value="AAR07417.1"/>
    <property type="molecule type" value="Genomic_DNA"/>
</dbReference>
<dbReference type="GeneID" id="2943682"/>
<sequence length="91" mass="10799">MAEVLFFKLKSIEQENLLNGLILDCIINEIENSNHYLLRPFIRLIIDVILLITVIVSLIIRILKRNYVTLLIMFLFYLSMRFKNQIAIVFN</sequence>
<reference evidence="10 11" key="1">
    <citation type="journal article" date="1995" name="J. Gen. Virol.">
        <title>Identification and characterization of the thymidine kinase gene of Yaba virus.</title>
        <authorList>
            <person name="Amano H."/>
            <person name="Ueda Y."/>
            <person name="Miyamura T."/>
        </authorList>
    </citation>
    <scope>NUCLEOTIDE SEQUENCE [LARGE SCALE GENOMIC DNA]</scope>
    <source>
        <strain evidence="11">VR587</strain>
    </source>
</reference>
<name>Q6TUV2_YMTV5</name>
<evidence type="ECO:0000256" key="6">
    <source>
        <dbReference type="ARBA" id="ARBA00022989"/>
    </source>
</evidence>
<organismHost>
    <name type="scientific">Homo sapiens</name>
    <name type="common">Human</name>
    <dbReference type="NCBI Taxonomy" id="9606"/>
</organismHost>
<reference evidence="10 11" key="2">
    <citation type="journal article" date="2003" name="J. Virol.">
        <title>Complete genomic sequence and comparative analysis of the tumorigenic poxvirus Yaba monkey tumor virus.</title>
        <authorList>
            <person name="Brunetti C.R."/>
            <person name="Amano H."/>
            <person name="Ueda Y."/>
            <person name="Qin J."/>
            <person name="Miyamura T."/>
            <person name="Suzuki T."/>
            <person name="Li X."/>
            <person name="Barrett J.W."/>
            <person name="McFadden G."/>
        </authorList>
    </citation>
    <scope>NUCLEOTIDE SEQUENCE [LARGE SCALE GENOMIC DNA]</scope>
    <source>
        <strain evidence="11">VR587</strain>
    </source>
</reference>
<protein>
    <submittedName>
        <fullName evidence="10">61R</fullName>
    </submittedName>
</protein>
<keyword evidence="4 9" id="KW-0812">Transmembrane</keyword>
<keyword evidence="3" id="KW-0244">Early protein</keyword>
<evidence type="ECO:0000256" key="1">
    <source>
        <dbReference type="ARBA" id="ARBA00004192"/>
    </source>
</evidence>
<organism evidence="10 11">
    <name type="scientific">Yaba monkey tumor virus (strain VR587)</name>
    <name type="common">YMTV</name>
    <dbReference type="NCBI Taxonomy" id="928314"/>
    <lineage>
        <taxon>Viruses</taxon>
        <taxon>Varidnaviria</taxon>
        <taxon>Bamfordvirae</taxon>
        <taxon>Nucleocytoviricota</taxon>
        <taxon>Pokkesviricetes</taxon>
        <taxon>Chitovirales</taxon>
        <taxon>Poxviridae</taxon>
        <taxon>Chordopoxvirinae</taxon>
        <taxon>Yatapoxvirus</taxon>
        <taxon>Yatapoxvirus yabapox</taxon>
        <taxon>Yaba monkey tumor virus</taxon>
    </lineage>
</organism>
<dbReference type="InterPro" id="IPR008447">
    <property type="entry name" value="Prot_L2"/>
</dbReference>
<organismHost>
    <name type="scientific">Erythrocebus patas</name>
    <name type="common">Red guenon</name>
    <name type="synonym">Cercopithecus patas</name>
    <dbReference type="NCBI Taxonomy" id="9538"/>
</organismHost>
<evidence type="ECO:0000256" key="4">
    <source>
        <dbReference type="ARBA" id="ARBA00022692"/>
    </source>
</evidence>
<keyword evidence="7 9" id="KW-0472">Membrane</keyword>
<keyword evidence="8" id="KW-1035">Host cytoplasm</keyword>
<reference evidence="10 11" key="3">
    <citation type="journal article" date="2003" name="Proc. Natl. Acad. Sci. U.S.A.">
        <title>A secreted high-affinity inhibitor of human TNF from Tanapox virus.</title>
        <authorList>
            <person name="Brunetti C.R."/>
            <person name="Paulose-Murphy M."/>
            <person name="Singh R."/>
            <person name="Qin J."/>
            <person name="Barrett J.W."/>
            <person name="Tardivel A."/>
            <person name="Schneider P."/>
            <person name="Essani K."/>
            <person name="McFadden G."/>
        </authorList>
    </citation>
    <scope>NUCLEOTIDE SEQUENCE [LARGE SCALE GENOMIC DNA]</scope>
    <source>
        <strain evidence="11">VR587</strain>
    </source>
</reference>